<organism evidence="1">
    <name type="scientific">Anguilla anguilla</name>
    <name type="common">European freshwater eel</name>
    <name type="synonym">Muraena anguilla</name>
    <dbReference type="NCBI Taxonomy" id="7936"/>
    <lineage>
        <taxon>Eukaryota</taxon>
        <taxon>Metazoa</taxon>
        <taxon>Chordata</taxon>
        <taxon>Craniata</taxon>
        <taxon>Vertebrata</taxon>
        <taxon>Euteleostomi</taxon>
        <taxon>Actinopterygii</taxon>
        <taxon>Neopterygii</taxon>
        <taxon>Teleostei</taxon>
        <taxon>Anguilliformes</taxon>
        <taxon>Anguillidae</taxon>
        <taxon>Anguilla</taxon>
    </lineage>
</organism>
<accession>A0A0E9SFK2</accession>
<dbReference type="EMBL" id="GBXM01069319">
    <property type="protein sequence ID" value="JAH39258.1"/>
    <property type="molecule type" value="Transcribed_RNA"/>
</dbReference>
<proteinExistence type="predicted"/>
<sequence length="36" mass="4433">MYCKLTYYRFSNVLSVYILDLISFHIKTPLDIWTFQ</sequence>
<evidence type="ECO:0000313" key="1">
    <source>
        <dbReference type="EMBL" id="JAH39258.1"/>
    </source>
</evidence>
<reference evidence="1" key="1">
    <citation type="submission" date="2014-11" db="EMBL/GenBank/DDBJ databases">
        <authorList>
            <person name="Amaro Gonzalez C."/>
        </authorList>
    </citation>
    <scope>NUCLEOTIDE SEQUENCE</scope>
</reference>
<reference evidence="1" key="2">
    <citation type="journal article" date="2015" name="Fish Shellfish Immunol.">
        <title>Early steps in the European eel (Anguilla anguilla)-Vibrio vulnificus interaction in the gills: Role of the RtxA13 toxin.</title>
        <authorList>
            <person name="Callol A."/>
            <person name="Pajuelo D."/>
            <person name="Ebbesson L."/>
            <person name="Teles M."/>
            <person name="MacKenzie S."/>
            <person name="Amaro C."/>
        </authorList>
    </citation>
    <scope>NUCLEOTIDE SEQUENCE</scope>
</reference>
<name>A0A0E9SFK2_ANGAN</name>
<protein>
    <submittedName>
        <fullName evidence="1">Uncharacterized protein</fullName>
    </submittedName>
</protein>
<dbReference type="AlphaFoldDB" id="A0A0E9SFK2"/>